<feature type="domain" description="PIN" evidence="1">
    <location>
        <begin position="8"/>
        <end position="128"/>
    </location>
</feature>
<dbReference type="InterPro" id="IPR029060">
    <property type="entry name" value="PIN-like_dom_sf"/>
</dbReference>
<evidence type="ECO:0000313" key="3">
    <source>
        <dbReference type="Proteomes" id="UP001529235"/>
    </source>
</evidence>
<sequence>MNRSSRTIYIDTNVIISYVDEADPNHEKVVALVDNINGKRVVSKLTLVELASVYSRAGLRDPLPLAIYSTRRVGAELVEIDFNDVLKESFTYAPILKLKTLDLLHIVACSKAMCSEFVTLDTDIIRKANEIRNVLNINVITPLKT</sequence>
<keyword evidence="3" id="KW-1185">Reference proteome</keyword>
<gene>
    <name evidence="2" type="ORF">QPL79_05925</name>
</gene>
<dbReference type="EMBL" id="JASNVW010000003">
    <property type="protein sequence ID" value="MDK6028896.1"/>
    <property type="molecule type" value="Genomic_DNA"/>
</dbReference>
<protein>
    <submittedName>
        <fullName evidence="2">Type II toxin-antitoxin system VapC family toxin</fullName>
    </submittedName>
</protein>
<organism evidence="2 3">
    <name type="scientific">Ignisphaera cupida</name>
    <dbReference type="NCBI Taxonomy" id="3050454"/>
    <lineage>
        <taxon>Archaea</taxon>
        <taxon>Thermoproteota</taxon>
        <taxon>Thermoprotei</taxon>
        <taxon>Desulfurococcales</taxon>
        <taxon>Desulfurococcaceae</taxon>
        <taxon>Ignisphaera</taxon>
    </lineage>
</organism>
<dbReference type="Proteomes" id="UP001529235">
    <property type="component" value="Unassembled WGS sequence"/>
</dbReference>
<reference evidence="2 3" key="1">
    <citation type="submission" date="2023-05" db="EMBL/GenBank/DDBJ databases">
        <title>A new hyperthermophilic archaea 'Ignisphaera cupida' sp. nov. and description of the family 'Ignisphaeraceae' fam. nov.</title>
        <authorList>
            <person name="Podosokorskaya O.A."/>
            <person name="Elcheninov A.G."/>
            <person name="Klukina A."/>
            <person name="Merkel A.Y."/>
        </authorList>
    </citation>
    <scope>NUCLEOTIDE SEQUENCE [LARGE SCALE GENOMIC DNA]</scope>
    <source>
        <strain evidence="2 3">4213-co</strain>
    </source>
</reference>
<dbReference type="SUPFAM" id="SSF88723">
    <property type="entry name" value="PIN domain-like"/>
    <property type="match status" value="1"/>
</dbReference>
<dbReference type="CDD" id="cd09874">
    <property type="entry name" value="PIN_MT3492-like"/>
    <property type="match status" value="1"/>
</dbReference>
<comment type="caution">
    <text evidence="2">The sequence shown here is derived from an EMBL/GenBank/DDBJ whole genome shotgun (WGS) entry which is preliminary data.</text>
</comment>
<dbReference type="InterPro" id="IPR002716">
    <property type="entry name" value="PIN_dom"/>
</dbReference>
<dbReference type="RefSeq" id="WP_285273881.1">
    <property type="nucleotide sequence ID" value="NZ_JASNVW010000003.1"/>
</dbReference>
<accession>A0ABD4Z6F2</accession>
<evidence type="ECO:0000259" key="1">
    <source>
        <dbReference type="Pfam" id="PF01850"/>
    </source>
</evidence>
<evidence type="ECO:0000313" key="2">
    <source>
        <dbReference type="EMBL" id="MDK6028896.1"/>
    </source>
</evidence>
<name>A0ABD4Z6F2_9CREN</name>
<dbReference type="Pfam" id="PF01850">
    <property type="entry name" value="PIN"/>
    <property type="match status" value="1"/>
</dbReference>
<dbReference type="AlphaFoldDB" id="A0ABD4Z6F2"/>
<dbReference type="Gene3D" id="3.40.50.1010">
    <property type="entry name" value="5'-nuclease"/>
    <property type="match status" value="1"/>
</dbReference>
<proteinExistence type="predicted"/>